<dbReference type="Pfam" id="PF15588">
    <property type="entry name" value="Imm10"/>
    <property type="match status" value="1"/>
</dbReference>
<sequence>MDFRFFADVATYSLDDGVHVVGLADRDPPISYVILQRGVEDDDQDQALGHDTYYMEVGEDGVAGYGGIDAVSLRGEMLNIYLAPDAAWAKGLVLVTIVVRATDGIEQVKRGLTAIFTGTPTRLHVD</sequence>
<organism evidence="1 2">
    <name type="scientific">Burkholderia lata (strain ATCC 17760 / DSM 23089 / LMG 22485 / NCIMB 9086 / R18194 / 383)</name>
    <dbReference type="NCBI Taxonomy" id="482957"/>
    <lineage>
        <taxon>Bacteria</taxon>
        <taxon>Pseudomonadati</taxon>
        <taxon>Pseudomonadota</taxon>
        <taxon>Betaproteobacteria</taxon>
        <taxon>Burkholderiales</taxon>
        <taxon>Burkholderiaceae</taxon>
        <taxon>Burkholderia</taxon>
        <taxon>Burkholderia cepacia complex</taxon>
    </lineage>
</organism>
<dbReference type="RefSeq" id="WP_175031979.1">
    <property type="nucleotide sequence ID" value="NZ_CABVPW010000013.1"/>
</dbReference>
<dbReference type="InterPro" id="IPR028962">
    <property type="entry name" value="Imm10"/>
</dbReference>
<name>A0A6P2L972_BURL3</name>
<proteinExistence type="predicted"/>
<protein>
    <submittedName>
        <fullName evidence="1">Uncharacterized protein</fullName>
    </submittedName>
</protein>
<dbReference type="EMBL" id="CABVPW010000013">
    <property type="protein sequence ID" value="VWB64877.1"/>
    <property type="molecule type" value="Genomic_DNA"/>
</dbReference>
<dbReference type="AlphaFoldDB" id="A0A6P2L972"/>
<reference evidence="1 2" key="1">
    <citation type="submission" date="2019-09" db="EMBL/GenBank/DDBJ databases">
        <authorList>
            <person name="Depoorter E."/>
        </authorList>
    </citation>
    <scope>NUCLEOTIDE SEQUENCE [LARGE SCALE GENOMIC DNA]</scope>
    <source>
        <strain evidence="1">LMG 23254</strain>
    </source>
</reference>
<evidence type="ECO:0000313" key="2">
    <source>
        <dbReference type="Proteomes" id="UP000494218"/>
    </source>
</evidence>
<gene>
    <name evidence="1" type="ORF">BLA23254_03014</name>
</gene>
<evidence type="ECO:0000313" key="1">
    <source>
        <dbReference type="EMBL" id="VWB64877.1"/>
    </source>
</evidence>
<dbReference type="Proteomes" id="UP000494218">
    <property type="component" value="Unassembled WGS sequence"/>
</dbReference>
<accession>A0A6P2L972</accession>